<dbReference type="Pfam" id="PF12937">
    <property type="entry name" value="F-box-like"/>
    <property type="match status" value="1"/>
</dbReference>
<accession>A0A2I0AQ05</accession>
<name>A0A2I0AQ05_9ASPA</name>
<feature type="domain" description="F-box" evidence="1">
    <location>
        <begin position="7"/>
        <end position="53"/>
    </location>
</feature>
<dbReference type="Proteomes" id="UP000236161">
    <property type="component" value="Unassembled WGS sequence"/>
</dbReference>
<dbReference type="InterPro" id="IPR039588">
    <property type="entry name" value="FBXO4"/>
</dbReference>
<evidence type="ECO:0000313" key="2">
    <source>
        <dbReference type="EMBL" id="PKA57643.1"/>
    </source>
</evidence>
<organism evidence="2 3">
    <name type="scientific">Apostasia shenzhenica</name>
    <dbReference type="NCBI Taxonomy" id="1088818"/>
    <lineage>
        <taxon>Eukaryota</taxon>
        <taxon>Viridiplantae</taxon>
        <taxon>Streptophyta</taxon>
        <taxon>Embryophyta</taxon>
        <taxon>Tracheophyta</taxon>
        <taxon>Spermatophyta</taxon>
        <taxon>Magnoliopsida</taxon>
        <taxon>Liliopsida</taxon>
        <taxon>Asparagales</taxon>
        <taxon>Orchidaceae</taxon>
        <taxon>Apostasioideae</taxon>
        <taxon>Apostasia</taxon>
    </lineage>
</organism>
<gene>
    <name evidence="2" type="ORF">AXF42_Ash016689</name>
</gene>
<sequence>MAIPRCEQSWSSIPDDIALQIASFLEAADVCSLGSCSRFWREICVSDFLWMVLAKRRWQMMDSSASGGSSLFSMVTDGLHEGAAQEVPTEAMLGSKEFYIHKHRSIAHSVSTIIKFVERCTQNESIEVGYYLKAVEDLHSCRLSFKDVQLFLFARRCSVLLNLVGLHYALIWLKILPQEIMEALHNNGVSDREVFVSWFKLGRWFYGFRLHDEHRSHKISLLGLVMNKDDKVLRVLNRGAVHEVIRVYITPVKAKPAESSSLAGTAN</sequence>
<dbReference type="Gene3D" id="1.20.1280.50">
    <property type="match status" value="1"/>
</dbReference>
<evidence type="ECO:0000313" key="3">
    <source>
        <dbReference type="Proteomes" id="UP000236161"/>
    </source>
</evidence>
<dbReference type="GO" id="GO:0031146">
    <property type="term" value="P:SCF-dependent proteasomal ubiquitin-dependent protein catabolic process"/>
    <property type="evidence" value="ECO:0007669"/>
    <property type="project" value="InterPro"/>
</dbReference>
<dbReference type="STRING" id="1088818.A0A2I0AQ05"/>
<dbReference type="CDD" id="cd09917">
    <property type="entry name" value="F-box_SF"/>
    <property type="match status" value="1"/>
</dbReference>
<dbReference type="AlphaFoldDB" id="A0A2I0AQ05"/>
<keyword evidence="3" id="KW-1185">Reference proteome</keyword>
<dbReference type="PANTHER" id="PTHR16008:SF4">
    <property type="entry name" value="F-BOX ONLY PROTEIN 4"/>
    <property type="match status" value="1"/>
</dbReference>
<protein>
    <recommendedName>
        <fullName evidence="1">F-box domain-containing protein</fullName>
    </recommendedName>
</protein>
<dbReference type="InterPro" id="IPR036047">
    <property type="entry name" value="F-box-like_dom_sf"/>
</dbReference>
<proteinExistence type="predicted"/>
<reference evidence="2 3" key="1">
    <citation type="journal article" date="2017" name="Nature">
        <title>The Apostasia genome and the evolution of orchids.</title>
        <authorList>
            <person name="Zhang G.Q."/>
            <person name="Liu K.W."/>
            <person name="Li Z."/>
            <person name="Lohaus R."/>
            <person name="Hsiao Y.Y."/>
            <person name="Niu S.C."/>
            <person name="Wang J.Y."/>
            <person name="Lin Y.C."/>
            <person name="Xu Q."/>
            <person name="Chen L.J."/>
            <person name="Yoshida K."/>
            <person name="Fujiwara S."/>
            <person name="Wang Z.W."/>
            <person name="Zhang Y.Q."/>
            <person name="Mitsuda N."/>
            <person name="Wang M."/>
            <person name="Liu G.H."/>
            <person name="Pecoraro L."/>
            <person name="Huang H.X."/>
            <person name="Xiao X.J."/>
            <person name="Lin M."/>
            <person name="Wu X.Y."/>
            <person name="Wu W.L."/>
            <person name="Chen Y.Y."/>
            <person name="Chang S.B."/>
            <person name="Sakamoto S."/>
            <person name="Ohme-Takagi M."/>
            <person name="Yagi M."/>
            <person name="Zeng S.J."/>
            <person name="Shen C.Y."/>
            <person name="Yeh C.M."/>
            <person name="Luo Y.B."/>
            <person name="Tsai W.C."/>
            <person name="Van de Peer Y."/>
            <person name="Liu Z.J."/>
        </authorList>
    </citation>
    <scope>NUCLEOTIDE SEQUENCE [LARGE SCALE GENOMIC DNA]</scope>
    <source>
        <strain evidence="3">cv. Shenzhen</strain>
        <tissue evidence="2">Stem</tissue>
    </source>
</reference>
<dbReference type="OrthoDB" id="3219396at2759"/>
<evidence type="ECO:0000259" key="1">
    <source>
        <dbReference type="PROSITE" id="PS50181"/>
    </source>
</evidence>
<dbReference type="SUPFAM" id="SSF81383">
    <property type="entry name" value="F-box domain"/>
    <property type="match status" value="1"/>
</dbReference>
<dbReference type="GO" id="GO:0019005">
    <property type="term" value="C:SCF ubiquitin ligase complex"/>
    <property type="evidence" value="ECO:0007669"/>
    <property type="project" value="TreeGrafter"/>
</dbReference>
<dbReference type="InterPro" id="IPR001810">
    <property type="entry name" value="F-box_dom"/>
</dbReference>
<dbReference type="GO" id="GO:0000209">
    <property type="term" value="P:protein polyubiquitination"/>
    <property type="evidence" value="ECO:0007669"/>
    <property type="project" value="TreeGrafter"/>
</dbReference>
<dbReference type="EMBL" id="KZ451961">
    <property type="protein sequence ID" value="PKA57643.1"/>
    <property type="molecule type" value="Genomic_DNA"/>
</dbReference>
<dbReference type="PROSITE" id="PS50181">
    <property type="entry name" value="FBOX"/>
    <property type="match status" value="1"/>
</dbReference>
<dbReference type="PANTHER" id="PTHR16008">
    <property type="entry name" value="F-BOX ONLY PROTEIN 4"/>
    <property type="match status" value="1"/>
</dbReference>